<dbReference type="EMBL" id="JACVFC010000001">
    <property type="protein sequence ID" value="MBC9929531.1"/>
    <property type="molecule type" value="Genomic_DNA"/>
</dbReference>
<sequence length="249" mass="28178">MMKKSLYTLFLLLVIVYAAPLYAQPLQRDTGGLAAEMAVMFKVYASKQYAFDMRYTFASALKPEKIVDSTTGRLEVADGQCYYTMGNSISITNGRYNIILQSTMKKMHVSKPRSGDQTLKVMQAGFPVAAVKSWSVIQQDNERSFHAEFLPGLPFISLDVKRDMAGGYLTEMRYLIPANQLQRFGSGHSNEDEEFGDYAIVRVTYTQDKKYKPDMAVFDELRYFRKTETTLEPAAAFSGYQVFKASPDL</sequence>
<keyword evidence="3" id="KW-1185">Reference proteome</keyword>
<keyword evidence="1" id="KW-0732">Signal</keyword>
<organism evidence="2 3">
    <name type="scientific">Chitinophaga qingshengii</name>
    <dbReference type="NCBI Taxonomy" id="1569794"/>
    <lineage>
        <taxon>Bacteria</taxon>
        <taxon>Pseudomonadati</taxon>
        <taxon>Bacteroidota</taxon>
        <taxon>Chitinophagia</taxon>
        <taxon>Chitinophagales</taxon>
        <taxon>Chitinophagaceae</taxon>
        <taxon>Chitinophaga</taxon>
    </lineage>
</organism>
<gene>
    <name evidence="2" type="ORF">ICL07_04040</name>
</gene>
<evidence type="ECO:0000256" key="1">
    <source>
        <dbReference type="SAM" id="SignalP"/>
    </source>
</evidence>
<evidence type="ECO:0000313" key="2">
    <source>
        <dbReference type="EMBL" id="MBC9929531.1"/>
    </source>
</evidence>
<dbReference type="RefSeq" id="WP_188086654.1">
    <property type="nucleotide sequence ID" value="NZ_JACVFC010000001.1"/>
</dbReference>
<evidence type="ECO:0000313" key="3">
    <source>
        <dbReference type="Proteomes" id="UP000659124"/>
    </source>
</evidence>
<reference evidence="2 3" key="1">
    <citation type="submission" date="2020-09" db="EMBL/GenBank/DDBJ databases">
        <title>Genome sequences of type strains of Chitinophaga qingshengii and Chitinophaga varians.</title>
        <authorList>
            <person name="Kittiwongwattana C."/>
        </authorList>
    </citation>
    <scope>NUCLEOTIDE SEQUENCE [LARGE SCALE GENOMIC DNA]</scope>
    <source>
        <strain evidence="2 3">JCM 30026</strain>
    </source>
</reference>
<evidence type="ECO:0008006" key="4">
    <source>
        <dbReference type="Google" id="ProtNLM"/>
    </source>
</evidence>
<name>A0ABR7TJ30_9BACT</name>
<proteinExistence type="predicted"/>
<feature type="signal peptide" evidence="1">
    <location>
        <begin position="1"/>
        <end position="23"/>
    </location>
</feature>
<comment type="caution">
    <text evidence="2">The sequence shown here is derived from an EMBL/GenBank/DDBJ whole genome shotgun (WGS) entry which is preliminary data.</text>
</comment>
<dbReference type="Proteomes" id="UP000659124">
    <property type="component" value="Unassembled WGS sequence"/>
</dbReference>
<protein>
    <recommendedName>
        <fullName evidence="4">DUF3108 domain-containing protein</fullName>
    </recommendedName>
</protein>
<feature type="chain" id="PRO_5045878353" description="DUF3108 domain-containing protein" evidence="1">
    <location>
        <begin position="24"/>
        <end position="249"/>
    </location>
</feature>
<accession>A0ABR7TJ30</accession>